<dbReference type="RefSeq" id="WP_012282584.1">
    <property type="nucleotide sequence ID" value="NC_010337.2"/>
</dbReference>
<dbReference type="InterPro" id="IPR035965">
    <property type="entry name" value="PAS-like_dom_sf"/>
</dbReference>
<dbReference type="Proteomes" id="UP000008550">
    <property type="component" value="Chromosome"/>
</dbReference>
<evidence type="ECO:0000259" key="2">
    <source>
        <dbReference type="Pfam" id="PF08448"/>
    </source>
</evidence>
<feature type="domain" description="PAS fold-4" evidence="2">
    <location>
        <begin position="29"/>
        <end position="139"/>
    </location>
</feature>
<dbReference type="AlphaFoldDB" id="B0TCP3"/>
<protein>
    <recommendedName>
        <fullName evidence="5">HD domain-containing protein</fullName>
    </recommendedName>
</protein>
<dbReference type="Pfam" id="PF01966">
    <property type="entry name" value="HD"/>
    <property type="match status" value="1"/>
</dbReference>
<feature type="domain" description="HD" evidence="1">
    <location>
        <begin position="198"/>
        <end position="291"/>
    </location>
</feature>
<dbReference type="HOGENOM" id="CLU_764551_0_0_9"/>
<dbReference type="EMBL" id="CP000930">
    <property type="protein sequence ID" value="ABZ84069.1"/>
    <property type="molecule type" value="Genomic_DNA"/>
</dbReference>
<keyword evidence="4" id="KW-1185">Reference proteome</keyword>
<dbReference type="eggNOG" id="COG3290">
    <property type="taxonomic scope" value="Bacteria"/>
</dbReference>
<evidence type="ECO:0000259" key="1">
    <source>
        <dbReference type="Pfam" id="PF01966"/>
    </source>
</evidence>
<dbReference type="InterPro" id="IPR013656">
    <property type="entry name" value="PAS_4"/>
</dbReference>
<gene>
    <name evidence="3" type="ORF">HM1_1497</name>
</gene>
<dbReference type="KEGG" id="hmo:HM1_1497"/>
<organism evidence="3 4">
    <name type="scientific">Heliobacterium modesticaldum (strain ATCC 51547 / Ice1)</name>
    <dbReference type="NCBI Taxonomy" id="498761"/>
    <lineage>
        <taxon>Bacteria</taxon>
        <taxon>Bacillati</taxon>
        <taxon>Bacillota</taxon>
        <taxon>Clostridia</taxon>
        <taxon>Eubacteriales</taxon>
        <taxon>Heliobacteriaceae</taxon>
        <taxon>Heliomicrobium</taxon>
    </lineage>
</organism>
<evidence type="ECO:0000313" key="4">
    <source>
        <dbReference type="Proteomes" id="UP000008550"/>
    </source>
</evidence>
<proteinExistence type="predicted"/>
<dbReference type="Pfam" id="PF08448">
    <property type="entry name" value="PAS_4"/>
    <property type="match status" value="1"/>
</dbReference>
<dbReference type="STRING" id="498761.HM1_1497"/>
<reference evidence="3 4" key="1">
    <citation type="journal article" date="2008" name="J. Bacteriol.">
        <title>The genome of Heliobacterium modesticaldum, a phototrophic representative of the Firmicutes containing the simplest photosynthetic apparatus.</title>
        <authorList>
            <person name="Sattley W.M."/>
            <person name="Madigan M.T."/>
            <person name="Swingley W.D."/>
            <person name="Cheung P.C."/>
            <person name="Clocksin K.M."/>
            <person name="Conrad A.L."/>
            <person name="Dejesa L.C."/>
            <person name="Honchak B.M."/>
            <person name="Jung D.O."/>
            <person name="Karbach L.E."/>
            <person name="Kurdoglu A."/>
            <person name="Lahiri S."/>
            <person name="Mastrian S.D."/>
            <person name="Page L.E."/>
            <person name="Taylor H.L."/>
            <person name="Wang Z.T."/>
            <person name="Raymond J."/>
            <person name="Chen M."/>
            <person name="Blankenship R.E."/>
            <person name="Touchman J.W."/>
        </authorList>
    </citation>
    <scope>NUCLEOTIDE SEQUENCE [LARGE SCALE GENOMIC DNA]</scope>
    <source>
        <strain evidence="4">ATCC 51547 / Ice1</strain>
    </source>
</reference>
<dbReference type="SUPFAM" id="SSF109604">
    <property type="entry name" value="HD-domain/PDEase-like"/>
    <property type="match status" value="1"/>
</dbReference>
<dbReference type="OrthoDB" id="2960364at2"/>
<dbReference type="Gene3D" id="1.10.3210.10">
    <property type="entry name" value="Hypothetical protein af1432"/>
    <property type="match status" value="1"/>
</dbReference>
<evidence type="ECO:0000313" key="3">
    <source>
        <dbReference type="EMBL" id="ABZ84069.1"/>
    </source>
</evidence>
<name>B0TCP3_HELMI</name>
<dbReference type="InterPro" id="IPR006674">
    <property type="entry name" value="HD_domain"/>
</dbReference>
<dbReference type="Gene3D" id="3.30.450.20">
    <property type="entry name" value="PAS domain"/>
    <property type="match status" value="1"/>
</dbReference>
<evidence type="ECO:0008006" key="5">
    <source>
        <dbReference type="Google" id="ProtNLM"/>
    </source>
</evidence>
<sequence length="362" mass="40673">MGMAAERLFPGGDQEDLGLDDLFDVIMRSMREGLILINRQRVIHVINEAAVRILGLESVESTVNRRIEEAVGPVFSRSPEEYLRTSPWMSVLRTGEPQYDVVRYTLSGLILSVNFVPVIKGGVAQGIMATIQDVTARSRLKEDLLRANQELEEAFSLTLPNHKVTHKLKTTPEYVDVYDPATGKITITAVIEDGSYRHVINALKVLADLHKQGITELIGIEKDTLVQAILFHDLGKVQPKAKVGDVVSPKTFFEDSFRHAERSAEFARHDYNQPPDVVELIRYHHHREEELPPSFPFRLLPMLRLLKLVDGISAGLTRRGNQVCFTVDGSLIIIRETSLHPDYNNIRSVDLLTGAKQVLPSE</sequence>
<dbReference type="SUPFAM" id="SSF55785">
    <property type="entry name" value="PYP-like sensor domain (PAS domain)"/>
    <property type="match status" value="1"/>
</dbReference>
<accession>B0TCP3</accession>